<dbReference type="SUPFAM" id="SSF54373">
    <property type="entry name" value="FAD-linked reductases, C-terminal domain"/>
    <property type="match status" value="1"/>
</dbReference>
<feature type="domain" description="Glucose-methanol-choline oxidoreductase N-terminal" evidence="7">
    <location>
        <begin position="77"/>
        <end position="100"/>
    </location>
</feature>
<keyword evidence="4 5" id="KW-0274">FAD</keyword>
<keyword evidence="3 6" id="KW-0285">Flavoprotein</keyword>
<dbReference type="Gene3D" id="3.50.50.60">
    <property type="entry name" value="FAD/NAD(P)-binding domain"/>
    <property type="match status" value="1"/>
</dbReference>
<evidence type="ECO:0000256" key="1">
    <source>
        <dbReference type="ARBA" id="ARBA00001974"/>
    </source>
</evidence>
<feature type="binding site" evidence="5">
    <location>
        <position position="206"/>
    </location>
    <ligand>
        <name>FAD</name>
        <dbReference type="ChEBI" id="CHEBI:57692"/>
    </ligand>
</feature>
<dbReference type="Pfam" id="PF05199">
    <property type="entry name" value="GMC_oxred_C"/>
    <property type="match status" value="1"/>
</dbReference>
<dbReference type="InterPro" id="IPR000172">
    <property type="entry name" value="GMC_OxRdtase_N"/>
</dbReference>
<evidence type="ECO:0000313" key="9">
    <source>
        <dbReference type="Proteomes" id="UP001141259"/>
    </source>
</evidence>
<dbReference type="PANTHER" id="PTHR11552">
    <property type="entry name" value="GLUCOSE-METHANOL-CHOLINE GMC OXIDOREDUCTASE"/>
    <property type="match status" value="1"/>
</dbReference>
<feature type="binding site" evidence="5">
    <location>
        <position position="408"/>
    </location>
    <ligand>
        <name>substrate</name>
    </ligand>
</feature>
<proteinExistence type="inferred from homology"/>
<dbReference type="EMBL" id="JANYMP010000003">
    <property type="protein sequence ID" value="MCS7476988.1"/>
    <property type="molecule type" value="Genomic_DNA"/>
</dbReference>
<dbReference type="RefSeq" id="WP_259622501.1">
    <property type="nucleotide sequence ID" value="NZ_JANYMP010000003.1"/>
</dbReference>
<dbReference type="PROSITE" id="PS00623">
    <property type="entry name" value="GMC_OXRED_1"/>
    <property type="match status" value="1"/>
</dbReference>
<dbReference type="InterPro" id="IPR012132">
    <property type="entry name" value="GMC_OxRdtase"/>
</dbReference>
<dbReference type="SUPFAM" id="SSF51905">
    <property type="entry name" value="FAD/NAD(P)-binding domain"/>
    <property type="match status" value="1"/>
</dbReference>
<keyword evidence="9" id="KW-1185">Reference proteome</keyword>
<dbReference type="GO" id="GO:0016614">
    <property type="term" value="F:oxidoreductase activity, acting on CH-OH group of donors"/>
    <property type="evidence" value="ECO:0007669"/>
    <property type="project" value="InterPro"/>
</dbReference>
<dbReference type="InterPro" id="IPR036188">
    <property type="entry name" value="FAD/NAD-bd_sf"/>
</dbReference>
<evidence type="ECO:0000256" key="5">
    <source>
        <dbReference type="PIRSR" id="PIRSR000137-2"/>
    </source>
</evidence>
<protein>
    <submittedName>
        <fullName evidence="8">GMC family oxidoreductase N-terminal domain-containing protein</fullName>
    </submittedName>
</protein>
<dbReference type="GO" id="GO:0050660">
    <property type="term" value="F:flavin adenine dinucleotide binding"/>
    <property type="evidence" value="ECO:0007669"/>
    <property type="project" value="InterPro"/>
</dbReference>
<gene>
    <name evidence="8" type="ORF">NZH93_08995</name>
</gene>
<accession>A0A9X2VHZ8</accession>
<comment type="caution">
    <text evidence="8">The sequence shown here is derived from an EMBL/GenBank/DDBJ whole genome shotgun (WGS) entry which is preliminary data.</text>
</comment>
<organism evidence="8 9">
    <name type="scientific">Umezawaea endophytica</name>
    <dbReference type="NCBI Taxonomy" id="1654476"/>
    <lineage>
        <taxon>Bacteria</taxon>
        <taxon>Bacillati</taxon>
        <taxon>Actinomycetota</taxon>
        <taxon>Actinomycetes</taxon>
        <taxon>Pseudonocardiales</taxon>
        <taxon>Pseudonocardiaceae</taxon>
        <taxon>Umezawaea</taxon>
    </lineage>
</organism>
<reference evidence="8" key="1">
    <citation type="submission" date="2022-08" db="EMBL/GenBank/DDBJ databases">
        <authorList>
            <person name="Tistechok S."/>
            <person name="Samborskyy M."/>
            <person name="Roman I."/>
        </authorList>
    </citation>
    <scope>NUCLEOTIDE SEQUENCE</scope>
    <source>
        <strain evidence="8">DSM 103496</strain>
    </source>
</reference>
<evidence type="ECO:0000259" key="7">
    <source>
        <dbReference type="PROSITE" id="PS00623"/>
    </source>
</evidence>
<dbReference type="Gene3D" id="3.30.560.10">
    <property type="entry name" value="Glucose Oxidase, domain 3"/>
    <property type="match status" value="1"/>
</dbReference>
<evidence type="ECO:0000256" key="6">
    <source>
        <dbReference type="RuleBase" id="RU003968"/>
    </source>
</evidence>
<sequence length="475" mass="49740">MSDYDYVVVGGGSAGCVVASRLAEDPSVSVLLLEAGSASPVTAPPNAWLSLLGSESDWQDTTLPEPELGRTLPWPRGKALGGSSSINGMIFARGHRSSYDWGKGWEFDDLLPFFRRGERAPTRDPALRGVGGPLEVAPAEQGHPTAAAFVEAAAEVGYRRATDISGGLEEGVGWVDLNIVGGVRQSAADAYLGSRAGLDVVTDAVVRRVVFDGHRATGVEYTVGGQRIQAGAGEVVLCAGAVGTAHLLMLSGIGPADHLRDSDIAVVADLPGVGENLHDHPLSYVMYTSAQPIPVGSNNNVEVVGLLRSDPDLDAPDLQSCLSAPAGENLYVITFSLMTPYSRGRLRLADRGIALAPGYLTDERDLTAMVRGMGLAREIGAASALTPWRGQEAESGGEPYVRATTAPYFHYVGTCKLGVDEMSVVDRDLRVHGVDGLRIADASVIPRIPSANTYATVIAIAERAASLISGAATVE</sequence>
<comment type="similarity">
    <text evidence="2 6">Belongs to the GMC oxidoreductase family.</text>
</comment>
<dbReference type="AlphaFoldDB" id="A0A9X2VHZ8"/>
<comment type="cofactor">
    <cofactor evidence="1 5">
        <name>FAD</name>
        <dbReference type="ChEBI" id="CHEBI:57692"/>
    </cofactor>
</comment>
<evidence type="ECO:0000256" key="3">
    <source>
        <dbReference type="ARBA" id="ARBA00022630"/>
    </source>
</evidence>
<dbReference type="PIRSF" id="PIRSF000137">
    <property type="entry name" value="Alcohol_oxidase"/>
    <property type="match status" value="1"/>
</dbReference>
<dbReference type="InterPro" id="IPR007867">
    <property type="entry name" value="GMC_OxRtase_C"/>
</dbReference>
<dbReference type="Pfam" id="PF00732">
    <property type="entry name" value="GMC_oxred_N"/>
    <property type="match status" value="1"/>
</dbReference>
<evidence type="ECO:0000313" key="8">
    <source>
        <dbReference type="EMBL" id="MCS7476988.1"/>
    </source>
</evidence>
<dbReference type="Proteomes" id="UP001141259">
    <property type="component" value="Unassembled WGS sequence"/>
</dbReference>
<dbReference type="PANTHER" id="PTHR11552:SF147">
    <property type="entry name" value="CHOLINE DEHYDROGENASE, MITOCHONDRIAL"/>
    <property type="match status" value="1"/>
</dbReference>
<evidence type="ECO:0000256" key="2">
    <source>
        <dbReference type="ARBA" id="ARBA00010790"/>
    </source>
</evidence>
<name>A0A9X2VHZ8_9PSEU</name>
<evidence type="ECO:0000256" key="4">
    <source>
        <dbReference type="ARBA" id="ARBA00022827"/>
    </source>
</evidence>